<dbReference type="PROSITE" id="PS51186">
    <property type="entry name" value="GNAT"/>
    <property type="match status" value="1"/>
</dbReference>
<sequence length="169" mass="19169">MEGGWVSGIGGGHIMTTILKIADSDEKAKIVEYVLSDLPEWFGLPESTAEYIHDSRELDLWAAKDNGEYIGFITLSQSSTDCGEIHCMGVKKAYHRKGVGTLLLAALKNFAKTTYEYLQVKTVDEGHYKEYDQTIAFYKKQGFKKLEVFPTLWDAWNPCLVMIQKLYAR</sequence>
<evidence type="ECO:0000313" key="2">
    <source>
        <dbReference type="EMBL" id="EPF29063.1"/>
    </source>
</evidence>
<protein>
    <recommendedName>
        <fullName evidence="1">N-acetyltransferase domain-containing protein</fullName>
    </recommendedName>
</protein>
<evidence type="ECO:0000259" key="1">
    <source>
        <dbReference type="PROSITE" id="PS51186"/>
    </source>
</evidence>
<dbReference type="Proteomes" id="UP000014634">
    <property type="component" value="Unassembled WGS sequence"/>
</dbReference>
<name>A0AA87NUQ3_TREMD</name>
<dbReference type="EMBL" id="ATFE01000007">
    <property type="protein sequence ID" value="EPF29063.1"/>
    <property type="molecule type" value="Genomic_DNA"/>
</dbReference>
<dbReference type="SUPFAM" id="SSF55729">
    <property type="entry name" value="Acyl-CoA N-acyltransferases (Nat)"/>
    <property type="match status" value="1"/>
</dbReference>
<dbReference type="Gene3D" id="3.40.630.30">
    <property type="match status" value="1"/>
</dbReference>
<gene>
    <name evidence="2" type="ORF">HMPREF9195_01060</name>
</gene>
<evidence type="ECO:0000313" key="3">
    <source>
        <dbReference type="Proteomes" id="UP000014634"/>
    </source>
</evidence>
<proteinExistence type="predicted"/>
<feature type="domain" description="N-acetyltransferase" evidence="1">
    <location>
        <begin position="17"/>
        <end position="167"/>
    </location>
</feature>
<dbReference type="Pfam" id="PF00583">
    <property type="entry name" value="Acetyltransf_1"/>
    <property type="match status" value="1"/>
</dbReference>
<dbReference type="InterPro" id="IPR016181">
    <property type="entry name" value="Acyl_CoA_acyltransferase"/>
</dbReference>
<comment type="caution">
    <text evidence="2">The sequence shown here is derived from an EMBL/GenBank/DDBJ whole genome shotgun (WGS) entry which is preliminary data.</text>
</comment>
<organism evidence="2 3">
    <name type="scientific">Treponema medium ATCC 700293</name>
    <dbReference type="NCBI Taxonomy" id="1125700"/>
    <lineage>
        <taxon>Bacteria</taxon>
        <taxon>Pseudomonadati</taxon>
        <taxon>Spirochaetota</taxon>
        <taxon>Spirochaetia</taxon>
        <taxon>Spirochaetales</taxon>
        <taxon>Treponemataceae</taxon>
        <taxon>Treponema</taxon>
    </lineage>
</organism>
<reference evidence="2 3" key="1">
    <citation type="submission" date="2013-04" db="EMBL/GenBank/DDBJ databases">
        <title>The Genome Sequence of Treponema medium ATCC 700293.</title>
        <authorList>
            <consortium name="The Broad Institute Genomics Platform"/>
            <person name="Earl A."/>
            <person name="Ward D."/>
            <person name="Feldgarden M."/>
            <person name="Gevers D."/>
            <person name="Leonetti C."/>
            <person name="Blanton J.M."/>
            <person name="Dewhirst F.E."/>
            <person name="Izard J."/>
            <person name="Walker B."/>
            <person name="Young S."/>
            <person name="Zeng Q."/>
            <person name="Gargeya S."/>
            <person name="Fitzgerald M."/>
            <person name="Haas B."/>
            <person name="Abouelleil A."/>
            <person name="Allen A.W."/>
            <person name="Alvarado L."/>
            <person name="Arachchi H.M."/>
            <person name="Berlin A.M."/>
            <person name="Chapman S.B."/>
            <person name="Gainer-Dewar J."/>
            <person name="Goldberg J."/>
            <person name="Griggs A."/>
            <person name="Gujja S."/>
            <person name="Hansen M."/>
            <person name="Howarth C."/>
            <person name="Imamovic A."/>
            <person name="Ireland A."/>
            <person name="Larimer J."/>
            <person name="McCowan C."/>
            <person name="Murphy C."/>
            <person name="Pearson M."/>
            <person name="Poon T.W."/>
            <person name="Priest M."/>
            <person name="Roberts A."/>
            <person name="Saif S."/>
            <person name="Shea T."/>
            <person name="Sisk P."/>
            <person name="Sykes S."/>
            <person name="Wortman J."/>
            <person name="Nusbaum C."/>
            <person name="Birren B."/>
        </authorList>
    </citation>
    <scope>NUCLEOTIDE SEQUENCE [LARGE SCALE GENOMIC DNA]</scope>
    <source>
        <strain evidence="2 3">ATCC 700293</strain>
    </source>
</reference>
<dbReference type="GO" id="GO:0016747">
    <property type="term" value="F:acyltransferase activity, transferring groups other than amino-acyl groups"/>
    <property type="evidence" value="ECO:0007669"/>
    <property type="project" value="InterPro"/>
</dbReference>
<dbReference type="AlphaFoldDB" id="A0AA87NUQ3"/>
<accession>A0AA87NUQ3</accession>
<dbReference type="InterPro" id="IPR000182">
    <property type="entry name" value="GNAT_dom"/>
</dbReference>
<dbReference type="CDD" id="cd04301">
    <property type="entry name" value="NAT_SF"/>
    <property type="match status" value="1"/>
</dbReference>